<evidence type="ECO:0000256" key="4">
    <source>
        <dbReference type="ARBA" id="ARBA00023033"/>
    </source>
</evidence>
<dbReference type="EMBL" id="JACGWV010000001">
    <property type="protein sequence ID" value="MBA8807079.1"/>
    <property type="molecule type" value="Genomic_DNA"/>
</dbReference>
<dbReference type="Pfam" id="PF00296">
    <property type="entry name" value="Bac_luciferase"/>
    <property type="match status" value="1"/>
</dbReference>
<comment type="caution">
    <text evidence="7">The sequence shown here is derived from an EMBL/GenBank/DDBJ whole genome shotgun (WGS) entry which is preliminary data.</text>
</comment>
<dbReference type="AlphaFoldDB" id="A0A7W3J6I6"/>
<keyword evidence="2" id="KW-0288">FMN</keyword>
<dbReference type="PANTHER" id="PTHR30011:SF16">
    <property type="entry name" value="C2H2 FINGER DOMAIN TRANSCRIPTION FACTOR (EUROFUNG)-RELATED"/>
    <property type="match status" value="1"/>
</dbReference>
<dbReference type="Gene3D" id="3.20.20.30">
    <property type="entry name" value="Luciferase-like domain"/>
    <property type="match status" value="1"/>
</dbReference>
<reference evidence="7 8" key="1">
    <citation type="submission" date="2020-07" db="EMBL/GenBank/DDBJ databases">
        <title>Sequencing the genomes of 1000 actinobacteria strains.</title>
        <authorList>
            <person name="Klenk H.-P."/>
        </authorList>
    </citation>
    <scope>NUCLEOTIDE SEQUENCE [LARGE SCALE GENOMIC DNA]</scope>
    <source>
        <strain evidence="7 8">DSM 44121</strain>
    </source>
</reference>
<keyword evidence="8" id="KW-1185">Reference proteome</keyword>
<keyword evidence="4 7" id="KW-0503">Monooxygenase</keyword>
<organism evidence="7 8">
    <name type="scientific">Promicromonospora sukumoe</name>
    <dbReference type="NCBI Taxonomy" id="88382"/>
    <lineage>
        <taxon>Bacteria</taxon>
        <taxon>Bacillati</taxon>
        <taxon>Actinomycetota</taxon>
        <taxon>Actinomycetes</taxon>
        <taxon>Micrococcales</taxon>
        <taxon>Promicromonosporaceae</taxon>
        <taxon>Promicromonospora</taxon>
    </lineage>
</organism>
<protein>
    <submittedName>
        <fullName evidence="7">Alkanesulfonate monooxygenase SsuD/methylene tetrahydromethanopterin reductase-like flavin-dependent oxidoreductase (Luciferase family)</fullName>
    </submittedName>
</protein>
<sequence>MHPARRPGPPGAVVPPQPERSPAVPYPSQPTSLSSTGPSARPVVLGVDLTSAGARPGAHRARGPIAPRPFDGERFLHLMRTADRGLLDFVSLDEGFLLHPGRSQVTGRLDTAVAAARAARVTTGIGLVAAVDTVHVEAGHAAVALSSIDRASSGRAGWQAVRQSRLPEADDAWAARVELGIRSVTQVWTGRPGSGSGAVELDAEGRFRVDHDGIRFAVRGRPAAGTEDALPQVPPPLVVSARSEASAALAGRTADVARITVTDAAQAVRLRRLVRDSALSAGRDPEDVRVLAEVYVVLAAERASARARLELVEALEGTAAMGDGLVIADTPDELATLIADLTTVGAVDGFLLRPSSLSSDLDTITDHLVPALQHAGLFRTERTETTLRGSLGLSDAEREREALPTGRLLSA</sequence>
<keyword evidence="3" id="KW-0560">Oxidoreductase</keyword>
<evidence type="ECO:0000313" key="7">
    <source>
        <dbReference type="EMBL" id="MBA8807079.1"/>
    </source>
</evidence>
<feature type="domain" description="Luciferase-like" evidence="6">
    <location>
        <begin position="70"/>
        <end position="312"/>
    </location>
</feature>
<feature type="region of interest" description="Disordered" evidence="5">
    <location>
        <begin position="1"/>
        <end position="42"/>
    </location>
</feature>
<evidence type="ECO:0000256" key="3">
    <source>
        <dbReference type="ARBA" id="ARBA00023002"/>
    </source>
</evidence>
<dbReference type="InterPro" id="IPR036661">
    <property type="entry name" value="Luciferase-like_sf"/>
</dbReference>
<evidence type="ECO:0000256" key="1">
    <source>
        <dbReference type="ARBA" id="ARBA00022630"/>
    </source>
</evidence>
<dbReference type="PANTHER" id="PTHR30011">
    <property type="entry name" value="ALKANESULFONATE MONOOXYGENASE-RELATED"/>
    <property type="match status" value="1"/>
</dbReference>
<accession>A0A7W3J6I6</accession>
<dbReference type="Proteomes" id="UP000540568">
    <property type="component" value="Unassembled WGS sequence"/>
</dbReference>
<proteinExistence type="predicted"/>
<evidence type="ECO:0000256" key="2">
    <source>
        <dbReference type="ARBA" id="ARBA00022643"/>
    </source>
</evidence>
<gene>
    <name evidence="7" type="ORF">FHX71_001021</name>
</gene>
<dbReference type="InterPro" id="IPR051260">
    <property type="entry name" value="Diverse_substr_monoxygenases"/>
</dbReference>
<dbReference type="SUPFAM" id="SSF51679">
    <property type="entry name" value="Bacterial luciferase-like"/>
    <property type="match status" value="1"/>
</dbReference>
<evidence type="ECO:0000256" key="5">
    <source>
        <dbReference type="SAM" id="MobiDB-lite"/>
    </source>
</evidence>
<name>A0A7W3J6I6_9MICO</name>
<evidence type="ECO:0000259" key="6">
    <source>
        <dbReference type="Pfam" id="PF00296"/>
    </source>
</evidence>
<dbReference type="GO" id="GO:0004497">
    <property type="term" value="F:monooxygenase activity"/>
    <property type="evidence" value="ECO:0007669"/>
    <property type="project" value="UniProtKB-KW"/>
</dbReference>
<evidence type="ECO:0000313" key="8">
    <source>
        <dbReference type="Proteomes" id="UP000540568"/>
    </source>
</evidence>
<feature type="compositionally biased region" description="Pro residues" evidence="5">
    <location>
        <begin position="1"/>
        <end position="28"/>
    </location>
</feature>
<feature type="region of interest" description="Disordered" evidence="5">
    <location>
        <begin position="389"/>
        <end position="411"/>
    </location>
</feature>
<feature type="compositionally biased region" description="Polar residues" evidence="5">
    <location>
        <begin position="29"/>
        <end position="38"/>
    </location>
</feature>
<dbReference type="GO" id="GO:0016705">
    <property type="term" value="F:oxidoreductase activity, acting on paired donors, with incorporation or reduction of molecular oxygen"/>
    <property type="evidence" value="ECO:0007669"/>
    <property type="project" value="InterPro"/>
</dbReference>
<dbReference type="InterPro" id="IPR011251">
    <property type="entry name" value="Luciferase-like_dom"/>
</dbReference>
<keyword evidence="1" id="KW-0285">Flavoprotein</keyword>